<comment type="subcellular location">
    <subcellularLocation>
        <location evidence="5">Cell membrane</location>
        <topology evidence="5">Multi-pass membrane protein</topology>
    </subcellularLocation>
    <subcellularLocation>
        <location evidence="1">Membrane</location>
        <topology evidence="1">Multi-pass membrane protein</topology>
    </subcellularLocation>
</comment>
<dbReference type="InterPro" id="IPR002781">
    <property type="entry name" value="TM_pro_TauE-like"/>
</dbReference>
<accession>A0ABU7LWR0</accession>
<keyword evidence="3 5" id="KW-1133">Transmembrane helix</keyword>
<sequence length="243" mass="25869">MIWPVILLATLITSFISGIFGMAGGLMLMGVLVLVLPVAGAMVVHGTVQSVANGWRAVLLRRWIDWRVIAIYIAGSAAAFALLFSLTIQLPEAWLFIVLGLVPALIWIPKKRLELDARKPVHAVVCGFSVTGLNVVAGVSGPLLDIFFVAEGVDRRMIVSTKAATQVISHGVKIAYYIAPALAAGAVPQPLWLLAAAPLATFGTTLGARVLHLMSDVQFRNATKWIVTGIGAIYVIRGLVLLA</sequence>
<dbReference type="Proteomes" id="UP001310692">
    <property type="component" value="Unassembled WGS sequence"/>
</dbReference>
<feature type="transmembrane region" description="Helical" evidence="5">
    <location>
        <begin position="64"/>
        <end position="87"/>
    </location>
</feature>
<comment type="caution">
    <text evidence="6">The sequence shown here is derived from an EMBL/GenBank/DDBJ whole genome shotgun (WGS) entry which is preliminary data.</text>
</comment>
<dbReference type="EMBL" id="JAZDRO010000001">
    <property type="protein sequence ID" value="MEE2565959.1"/>
    <property type="molecule type" value="Genomic_DNA"/>
</dbReference>
<evidence type="ECO:0000256" key="4">
    <source>
        <dbReference type="ARBA" id="ARBA00023136"/>
    </source>
</evidence>
<evidence type="ECO:0000313" key="6">
    <source>
        <dbReference type="EMBL" id="MEE2565959.1"/>
    </source>
</evidence>
<keyword evidence="7" id="KW-1185">Reference proteome</keyword>
<evidence type="ECO:0000256" key="2">
    <source>
        <dbReference type="ARBA" id="ARBA00022692"/>
    </source>
</evidence>
<feature type="transmembrane region" description="Helical" evidence="5">
    <location>
        <begin position="93"/>
        <end position="109"/>
    </location>
</feature>
<feature type="transmembrane region" description="Helical" evidence="5">
    <location>
        <begin position="191"/>
        <end position="211"/>
    </location>
</feature>
<organism evidence="6 7">
    <name type="scientific">Hyphobacterium marinum</name>
    <dbReference type="NCBI Taxonomy" id="3116574"/>
    <lineage>
        <taxon>Bacteria</taxon>
        <taxon>Pseudomonadati</taxon>
        <taxon>Pseudomonadota</taxon>
        <taxon>Alphaproteobacteria</taxon>
        <taxon>Maricaulales</taxon>
        <taxon>Maricaulaceae</taxon>
        <taxon>Hyphobacterium</taxon>
    </lineage>
</organism>
<reference evidence="6 7" key="1">
    <citation type="submission" date="2024-01" db="EMBL/GenBank/DDBJ databases">
        <title>Hyphobacterium bacterium isolated from marine sediment.</title>
        <authorList>
            <person name="Zhao S."/>
        </authorList>
    </citation>
    <scope>NUCLEOTIDE SEQUENCE [LARGE SCALE GENOMIC DNA]</scope>
    <source>
        <strain evidence="6 7">Y60-23</strain>
    </source>
</reference>
<evidence type="ECO:0000313" key="7">
    <source>
        <dbReference type="Proteomes" id="UP001310692"/>
    </source>
</evidence>
<keyword evidence="2 5" id="KW-0812">Transmembrane</keyword>
<comment type="similarity">
    <text evidence="5">Belongs to the 4-toluene sulfonate uptake permease (TSUP) (TC 2.A.102) family.</text>
</comment>
<feature type="transmembrane region" description="Helical" evidence="5">
    <location>
        <begin position="223"/>
        <end position="242"/>
    </location>
</feature>
<dbReference type="RefSeq" id="WP_330195488.1">
    <property type="nucleotide sequence ID" value="NZ_JAZDRO010000001.1"/>
</dbReference>
<keyword evidence="4 5" id="KW-0472">Membrane</keyword>
<evidence type="ECO:0000256" key="3">
    <source>
        <dbReference type="ARBA" id="ARBA00022989"/>
    </source>
</evidence>
<protein>
    <recommendedName>
        <fullName evidence="5">Probable membrane transporter protein</fullName>
    </recommendedName>
</protein>
<feature type="transmembrane region" description="Helical" evidence="5">
    <location>
        <begin position="31"/>
        <end position="52"/>
    </location>
</feature>
<gene>
    <name evidence="6" type="ORF">V0U35_04640</name>
</gene>
<proteinExistence type="inferred from homology"/>
<dbReference type="Pfam" id="PF01925">
    <property type="entry name" value="TauE"/>
    <property type="match status" value="1"/>
</dbReference>
<keyword evidence="5" id="KW-1003">Cell membrane</keyword>
<feature type="transmembrane region" description="Helical" evidence="5">
    <location>
        <begin position="121"/>
        <end position="144"/>
    </location>
</feature>
<evidence type="ECO:0000256" key="1">
    <source>
        <dbReference type="ARBA" id="ARBA00004141"/>
    </source>
</evidence>
<evidence type="ECO:0000256" key="5">
    <source>
        <dbReference type="RuleBase" id="RU363041"/>
    </source>
</evidence>
<name>A0ABU7LWR0_9PROT</name>